<dbReference type="AlphaFoldDB" id="A0A1R4JR74"/>
<dbReference type="EMBL" id="FUKP01000067">
    <property type="protein sequence ID" value="SJN34454.1"/>
    <property type="molecule type" value="Genomic_DNA"/>
</dbReference>
<gene>
    <name evidence="2" type="ORF">FM125_10075</name>
</gene>
<evidence type="ECO:0000256" key="1">
    <source>
        <dbReference type="SAM" id="MobiDB-lite"/>
    </source>
</evidence>
<organism evidence="2 3">
    <name type="scientific">Micrococcus lylae</name>
    <dbReference type="NCBI Taxonomy" id="1273"/>
    <lineage>
        <taxon>Bacteria</taxon>
        <taxon>Bacillati</taxon>
        <taxon>Actinomycetota</taxon>
        <taxon>Actinomycetes</taxon>
        <taxon>Micrococcales</taxon>
        <taxon>Micrococcaceae</taxon>
        <taxon>Micrococcus</taxon>
    </lineage>
</organism>
<name>A0A1R4JR74_9MICC</name>
<dbReference type="Proteomes" id="UP000196230">
    <property type="component" value="Unassembled WGS sequence"/>
</dbReference>
<sequence length="84" mass="8746">MWSQATGGVRPGPAPSAGRGPCGVVVSVVEARARLRAGRGASCRRDSMTAGTRPRPRGEAPTGGECRRRGSGESMRRTDVACHL</sequence>
<evidence type="ECO:0000313" key="3">
    <source>
        <dbReference type="Proteomes" id="UP000196230"/>
    </source>
</evidence>
<feature type="compositionally biased region" description="Basic and acidic residues" evidence="1">
    <location>
        <begin position="65"/>
        <end position="84"/>
    </location>
</feature>
<proteinExistence type="predicted"/>
<feature type="region of interest" description="Disordered" evidence="1">
    <location>
        <begin position="37"/>
        <end position="84"/>
    </location>
</feature>
<reference evidence="2 3" key="1">
    <citation type="submission" date="2017-02" db="EMBL/GenBank/DDBJ databases">
        <authorList>
            <person name="Peterson S.W."/>
        </authorList>
    </citation>
    <scope>NUCLEOTIDE SEQUENCE [LARGE SCALE GENOMIC DNA]</scope>
    <source>
        <strain evidence="2 3">2B3F</strain>
    </source>
</reference>
<evidence type="ECO:0000313" key="2">
    <source>
        <dbReference type="EMBL" id="SJN34454.1"/>
    </source>
</evidence>
<feature type="region of interest" description="Disordered" evidence="1">
    <location>
        <begin position="1"/>
        <end position="22"/>
    </location>
</feature>
<accession>A0A1R4JR74</accession>
<protein>
    <submittedName>
        <fullName evidence="2">Uncharacterized protein</fullName>
    </submittedName>
</protein>